<protein>
    <submittedName>
        <fullName evidence="1">Uncharacterized protein</fullName>
    </submittedName>
</protein>
<accession>A0A392Q234</accession>
<reference evidence="1 2" key="1">
    <citation type="journal article" date="2018" name="Front. Plant Sci.">
        <title>Red Clover (Trifolium pratense) and Zigzag Clover (T. medium) - A Picture of Genomic Similarities and Differences.</title>
        <authorList>
            <person name="Dluhosova J."/>
            <person name="Istvanek J."/>
            <person name="Nedelnik J."/>
            <person name="Repkova J."/>
        </authorList>
    </citation>
    <scope>NUCLEOTIDE SEQUENCE [LARGE SCALE GENOMIC DNA]</scope>
    <source>
        <strain evidence="2">cv. 10/8</strain>
        <tissue evidence="1">Leaf</tissue>
    </source>
</reference>
<comment type="caution">
    <text evidence="1">The sequence shown here is derived from an EMBL/GenBank/DDBJ whole genome shotgun (WGS) entry which is preliminary data.</text>
</comment>
<dbReference type="Proteomes" id="UP000265520">
    <property type="component" value="Unassembled WGS sequence"/>
</dbReference>
<dbReference type="EMBL" id="LXQA010107513">
    <property type="protein sequence ID" value="MCI17899.1"/>
    <property type="molecule type" value="Genomic_DNA"/>
</dbReference>
<sequence length="72" mass="8447">TYIHQFSEAKDVLLDICRTEDRETAGRAAMLMWVIWNNRNCSVWNASRESGRCLGAKAHQLWLKWRSVQHSN</sequence>
<organism evidence="1 2">
    <name type="scientific">Trifolium medium</name>
    <dbReference type="NCBI Taxonomy" id="97028"/>
    <lineage>
        <taxon>Eukaryota</taxon>
        <taxon>Viridiplantae</taxon>
        <taxon>Streptophyta</taxon>
        <taxon>Embryophyta</taxon>
        <taxon>Tracheophyta</taxon>
        <taxon>Spermatophyta</taxon>
        <taxon>Magnoliopsida</taxon>
        <taxon>eudicotyledons</taxon>
        <taxon>Gunneridae</taxon>
        <taxon>Pentapetalae</taxon>
        <taxon>rosids</taxon>
        <taxon>fabids</taxon>
        <taxon>Fabales</taxon>
        <taxon>Fabaceae</taxon>
        <taxon>Papilionoideae</taxon>
        <taxon>50 kb inversion clade</taxon>
        <taxon>NPAAA clade</taxon>
        <taxon>Hologalegina</taxon>
        <taxon>IRL clade</taxon>
        <taxon>Trifolieae</taxon>
        <taxon>Trifolium</taxon>
    </lineage>
</organism>
<proteinExistence type="predicted"/>
<evidence type="ECO:0000313" key="1">
    <source>
        <dbReference type="EMBL" id="MCI17899.1"/>
    </source>
</evidence>
<keyword evidence="2" id="KW-1185">Reference proteome</keyword>
<evidence type="ECO:0000313" key="2">
    <source>
        <dbReference type="Proteomes" id="UP000265520"/>
    </source>
</evidence>
<feature type="non-terminal residue" evidence="1">
    <location>
        <position position="1"/>
    </location>
</feature>
<name>A0A392Q234_9FABA</name>
<dbReference type="AlphaFoldDB" id="A0A392Q234"/>